<keyword evidence="3" id="KW-1185">Reference proteome</keyword>
<accession>A0AAD9K8R2</accession>
<feature type="compositionally biased region" description="Basic and acidic residues" evidence="1">
    <location>
        <begin position="81"/>
        <end position="95"/>
    </location>
</feature>
<evidence type="ECO:0000256" key="1">
    <source>
        <dbReference type="SAM" id="MobiDB-lite"/>
    </source>
</evidence>
<dbReference type="EMBL" id="JAODUP010000042">
    <property type="protein sequence ID" value="KAK2166095.1"/>
    <property type="molecule type" value="Genomic_DNA"/>
</dbReference>
<dbReference type="AlphaFoldDB" id="A0AAD9K8R2"/>
<evidence type="ECO:0000313" key="3">
    <source>
        <dbReference type="Proteomes" id="UP001208570"/>
    </source>
</evidence>
<comment type="caution">
    <text evidence="2">The sequence shown here is derived from an EMBL/GenBank/DDBJ whole genome shotgun (WGS) entry which is preliminary data.</text>
</comment>
<dbReference type="Proteomes" id="UP001208570">
    <property type="component" value="Unassembled WGS sequence"/>
</dbReference>
<protein>
    <submittedName>
        <fullName evidence="2">Uncharacterized protein</fullName>
    </submittedName>
</protein>
<reference evidence="2" key="1">
    <citation type="journal article" date="2023" name="Mol. Biol. Evol.">
        <title>Third-Generation Sequencing Reveals the Adaptive Role of the Epigenome in Three Deep-Sea Polychaetes.</title>
        <authorList>
            <person name="Perez M."/>
            <person name="Aroh O."/>
            <person name="Sun Y."/>
            <person name="Lan Y."/>
            <person name="Juniper S.K."/>
            <person name="Young C.R."/>
            <person name="Angers B."/>
            <person name="Qian P.Y."/>
        </authorList>
    </citation>
    <scope>NUCLEOTIDE SEQUENCE</scope>
    <source>
        <strain evidence="2">P08H-3</strain>
    </source>
</reference>
<sequence>MGADTNCLCVFVDGIAQRADLVVAGSENNHNVIMRLPAPLGQKMEVNVIFKIPKPVSQPSTTNVPTIIVEHEKREGKRKSPSGDRLDETSDRPRDQVNMAEGEPERRVIEVRYTTTKATADNENEAKEKVGSCTVIMPNETSYLVTNSPGGAPRD</sequence>
<evidence type="ECO:0000313" key="2">
    <source>
        <dbReference type="EMBL" id="KAK2166095.1"/>
    </source>
</evidence>
<organism evidence="2 3">
    <name type="scientific">Paralvinella palmiformis</name>
    <dbReference type="NCBI Taxonomy" id="53620"/>
    <lineage>
        <taxon>Eukaryota</taxon>
        <taxon>Metazoa</taxon>
        <taxon>Spiralia</taxon>
        <taxon>Lophotrochozoa</taxon>
        <taxon>Annelida</taxon>
        <taxon>Polychaeta</taxon>
        <taxon>Sedentaria</taxon>
        <taxon>Canalipalpata</taxon>
        <taxon>Terebellida</taxon>
        <taxon>Terebelliformia</taxon>
        <taxon>Alvinellidae</taxon>
        <taxon>Paralvinella</taxon>
    </lineage>
</organism>
<gene>
    <name evidence="2" type="ORF">LSH36_42g08023</name>
</gene>
<proteinExistence type="predicted"/>
<name>A0AAD9K8R2_9ANNE</name>
<feature type="region of interest" description="Disordered" evidence="1">
    <location>
        <begin position="56"/>
        <end position="106"/>
    </location>
</feature>